<evidence type="ECO:0000313" key="1">
    <source>
        <dbReference type="EMBL" id="OCX12683.1"/>
    </source>
</evidence>
<proteinExistence type="predicted"/>
<dbReference type="STRING" id="1566387.QV13_24100"/>
<accession>A0A1C2DDA2</accession>
<dbReference type="AlphaFoldDB" id="A0A1C2DDA2"/>
<keyword evidence="2" id="KW-1185">Reference proteome</keyword>
<evidence type="ECO:0000313" key="2">
    <source>
        <dbReference type="Proteomes" id="UP000094412"/>
    </source>
</evidence>
<dbReference type="EMBL" id="MDEO01000036">
    <property type="protein sequence ID" value="OCX12683.1"/>
    <property type="molecule type" value="Genomic_DNA"/>
</dbReference>
<organism evidence="1 2">
    <name type="scientific">Mesorhizobium hungaricum</name>
    <dbReference type="NCBI Taxonomy" id="1566387"/>
    <lineage>
        <taxon>Bacteria</taxon>
        <taxon>Pseudomonadati</taxon>
        <taxon>Pseudomonadota</taxon>
        <taxon>Alphaproteobacteria</taxon>
        <taxon>Hyphomicrobiales</taxon>
        <taxon>Phyllobacteriaceae</taxon>
        <taxon>Mesorhizobium</taxon>
    </lineage>
</organism>
<protein>
    <recommendedName>
        <fullName evidence="3">DUF3150 domain-containing protein</fullName>
    </recommendedName>
</protein>
<gene>
    <name evidence="1" type="ORF">QV13_24100</name>
</gene>
<reference evidence="1 2" key="1">
    <citation type="submission" date="2016-08" db="EMBL/GenBank/DDBJ databases">
        <title>Whole genome sequence of Mesorhizobium sp. strain UASWS1009 isolated from industrial sewage.</title>
        <authorList>
            <person name="Crovadore J."/>
            <person name="Calmin G."/>
            <person name="Chablais R."/>
            <person name="Cochard B."/>
            <person name="Lefort F."/>
        </authorList>
    </citation>
    <scope>NUCLEOTIDE SEQUENCE [LARGE SCALE GENOMIC DNA]</scope>
    <source>
        <strain evidence="1 2">UASWS1009</strain>
    </source>
</reference>
<name>A0A1C2DDA2_9HYPH</name>
<comment type="caution">
    <text evidence="1">The sequence shown here is derived from an EMBL/GenBank/DDBJ whole genome shotgun (WGS) entry which is preliminary data.</text>
</comment>
<evidence type="ECO:0008006" key="3">
    <source>
        <dbReference type="Google" id="ProtNLM"/>
    </source>
</evidence>
<dbReference type="Proteomes" id="UP000094412">
    <property type="component" value="Unassembled WGS sequence"/>
</dbReference>
<sequence>METRSMNAHARIPSSVTATLAARAVVVSLHITQWSGRRLDRQITDEVNREHGASADAGRFNKLLLPKEALQPIQSIVSATRAEFDKRTLPWMDGGGRIMNAAAIMANDRWLSLQKQKFMDAVGEFIASYPELVRSAPDRMSGLFKDADYPTVDSLRDRYSMELRKLPVPTPEDFRVSMSEAQADVIRADIERQVREGAATAVRDVYRRVADVAGRMAERLTAYRPAARKGDQTEGAFRDSLVLNVRDLIEVLPMLNITGDPELTAMVDRLRPLAAWDAQVLRENEGVRKDVAAEAKKILDQVSGFLA</sequence>